<accession>A0ABT8S4T1</accession>
<protein>
    <submittedName>
        <fullName evidence="1">Uncharacterized protein</fullName>
    </submittedName>
</protein>
<dbReference type="RefSeq" id="WP_301810791.1">
    <property type="nucleotide sequence ID" value="NZ_JAUJZH010000010.1"/>
</dbReference>
<evidence type="ECO:0000313" key="2">
    <source>
        <dbReference type="Proteomes" id="UP001169027"/>
    </source>
</evidence>
<keyword evidence="2" id="KW-1185">Reference proteome</keyword>
<comment type="caution">
    <text evidence="1">The sequence shown here is derived from an EMBL/GenBank/DDBJ whole genome shotgun (WGS) entry which is preliminary data.</text>
</comment>
<sequence>MIFESPDADPASGLFLWNRRMQIQYRGPFALRGYGKALDDGRFEAVFVVTEPTAAGEMDSHHATHLFFDSESAAVAAADAAAAQWLDRLVTAAA</sequence>
<evidence type="ECO:0000313" key="1">
    <source>
        <dbReference type="EMBL" id="MDO1533810.1"/>
    </source>
</evidence>
<reference evidence="1" key="1">
    <citation type="submission" date="2023-06" db="EMBL/GenBank/DDBJ databases">
        <authorList>
            <person name="Jiang Y."/>
            <person name="Liu Q."/>
        </authorList>
    </citation>
    <scope>NUCLEOTIDE SEQUENCE</scope>
    <source>
        <strain evidence="1">CGMCC 1.12090</strain>
    </source>
</reference>
<dbReference type="EMBL" id="JAUKVY010000010">
    <property type="protein sequence ID" value="MDO1533810.1"/>
    <property type="molecule type" value="Genomic_DNA"/>
</dbReference>
<name>A0ABT8S4T1_9BURK</name>
<gene>
    <name evidence="1" type="ORF">Q2T77_16075</name>
</gene>
<proteinExistence type="predicted"/>
<dbReference type="Proteomes" id="UP001169027">
    <property type="component" value="Unassembled WGS sequence"/>
</dbReference>
<organism evidence="1 2">
    <name type="scientific">Variovorax ginsengisoli</name>
    <dbReference type="NCBI Taxonomy" id="363844"/>
    <lineage>
        <taxon>Bacteria</taxon>
        <taxon>Pseudomonadati</taxon>
        <taxon>Pseudomonadota</taxon>
        <taxon>Betaproteobacteria</taxon>
        <taxon>Burkholderiales</taxon>
        <taxon>Comamonadaceae</taxon>
        <taxon>Variovorax</taxon>
    </lineage>
</organism>